<gene>
    <name evidence="1" type="ORF">DEH80_13750</name>
</gene>
<accession>A0A383XR35</accession>
<comment type="caution">
    <text evidence="1">The sequence shown here is derived from an EMBL/GenBank/DDBJ whole genome shotgun (WGS) entry which is preliminary data.</text>
</comment>
<keyword evidence="2" id="KW-1185">Reference proteome</keyword>
<dbReference type="RefSeq" id="WP_109721088.1">
    <property type="nucleotide sequence ID" value="NZ_QEQK01000013.1"/>
</dbReference>
<protein>
    <submittedName>
        <fullName evidence="1">Uncharacterized protein</fullName>
    </submittedName>
</protein>
<sequence length="104" mass="11144">MACTDVFLFHTQTSYLIVVDDDPDALERALLVGPLRPLNGGEPVPEGLALELLYLFGGVRVESGDAYVIPPIDHTASRAVIAQEAVTALPRSSDTPATTAFRLH</sequence>
<dbReference type="Proteomes" id="UP000251800">
    <property type="component" value="Unassembled WGS sequence"/>
</dbReference>
<reference evidence="1 2" key="1">
    <citation type="submission" date="2018-05" db="EMBL/GenBank/DDBJ databases">
        <title>Abyssibacter profundi OUC007T gen. nov., sp. nov, a marine bacterium isolated from seawater of the Mariana Trench.</title>
        <authorList>
            <person name="Zhou S."/>
        </authorList>
    </citation>
    <scope>NUCLEOTIDE SEQUENCE [LARGE SCALE GENOMIC DNA]</scope>
    <source>
        <strain evidence="1 2">OUC007</strain>
    </source>
</reference>
<dbReference type="EMBL" id="QEQK01000013">
    <property type="protein sequence ID" value="PWN55089.1"/>
    <property type="molecule type" value="Genomic_DNA"/>
</dbReference>
<proteinExistence type="predicted"/>
<name>A0A383XR35_9GAMM</name>
<organism evidence="1 2">
    <name type="scientific">Abyssibacter profundi</name>
    <dbReference type="NCBI Taxonomy" id="2182787"/>
    <lineage>
        <taxon>Bacteria</taxon>
        <taxon>Pseudomonadati</taxon>
        <taxon>Pseudomonadota</taxon>
        <taxon>Gammaproteobacteria</taxon>
        <taxon>Chromatiales</taxon>
        <taxon>Oceanococcaceae</taxon>
        <taxon>Abyssibacter</taxon>
    </lineage>
</organism>
<evidence type="ECO:0000313" key="1">
    <source>
        <dbReference type="EMBL" id="PWN55089.1"/>
    </source>
</evidence>
<evidence type="ECO:0000313" key="2">
    <source>
        <dbReference type="Proteomes" id="UP000251800"/>
    </source>
</evidence>
<dbReference type="AlphaFoldDB" id="A0A383XR35"/>